<proteinExistence type="inferred from homology"/>
<feature type="domain" description="SHSP" evidence="3">
    <location>
        <begin position="36"/>
        <end position="147"/>
    </location>
</feature>
<dbReference type="Gene3D" id="2.60.40.790">
    <property type="match status" value="1"/>
</dbReference>
<organism evidence="4 5">
    <name type="scientific">Candidatus Schekmanbacteria bacterium RBG_16_38_11</name>
    <dbReference type="NCBI Taxonomy" id="1817880"/>
    <lineage>
        <taxon>Bacteria</taxon>
        <taxon>Candidatus Schekmaniibacteriota</taxon>
    </lineage>
</organism>
<dbReference type="InterPro" id="IPR031107">
    <property type="entry name" value="Small_HSP"/>
</dbReference>
<evidence type="ECO:0000256" key="1">
    <source>
        <dbReference type="PROSITE-ProRule" id="PRU00285"/>
    </source>
</evidence>
<dbReference type="EMBL" id="MGDF01000056">
    <property type="protein sequence ID" value="OGL46231.1"/>
    <property type="molecule type" value="Genomic_DNA"/>
</dbReference>
<dbReference type="Pfam" id="PF00011">
    <property type="entry name" value="HSP20"/>
    <property type="match status" value="1"/>
</dbReference>
<reference evidence="4 5" key="1">
    <citation type="journal article" date="2016" name="Nat. Commun.">
        <title>Thousands of microbial genomes shed light on interconnected biogeochemical processes in an aquifer system.</title>
        <authorList>
            <person name="Anantharaman K."/>
            <person name="Brown C.T."/>
            <person name="Hug L.A."/>
            <person name="Sharon I."/>
            <person name="Castelle C.J."/>
            <person name="Probst A.J."/>
            <person name="Thomas B.C."/>
            <person name="Singh A."/>
            <person name="Wilkins M.J."/>
            <person name="Karaoz U."/>
            <person name="Brodie E.L."/>
            <person name="Williams K.H."/>
            <person name="Hubbard S.S."/>
            <person name="Banfield J.F."/>
        </authorList>
    </citation>
    <scope>NUCLEOTIDE SEQUENCE [LARGE SCALE GENOMIC DNA]</scope>
</reference>
<dbReference type="InterPro" id="IPR008978">
    <property type="entry name" value="HSP20-like_chaperone"/>
</dbReference>
<protein>
    <recommendedName>
        <fullName evidence="3">SHSP domain-containing protein</fullName>
    </recommendedName>
</protein>
<name>A0A1F7RXP4_9BACT</name>
<dbReference type="PROSITE" id="PS01031">
    <property type="entry name" value="SHSP"/>
    <property type="match status" value="1"/>
</dbReference>
<comment type="caution">
    <text evidence="4">The sequence shown here is derived from an EMBL/GenBank/DDBJ whole genome shotgun (WGS) entry which is preliminary data.</text>
</comment>
<dbReference type="PANTHER" id="PTHR11527">
    <property type="entry name" value="HEAT-SHOCK PROTEIN 20 FAMILY MEMBER"/>
    <property type="match status" value="1"/>
</dbReference>
<dbReference type="CDD" id="cd06464">
    <property type="entry name" value="ACD_sHsps-like"/>
    <property type="match status" value="1"/>
</dbReference>
<gene>
    <name evidence="4" type="ORF">A2149_03545</name>
</gene>
<dbReference type="InterPro" id="IPR002068">
    <property type="entry name" value="A-crystallin/Hsp20_dom"/>
</dbReference>
<dbReference type="SUPFAM" id="SSF49764">
    <property type="entry name" value="HSP20-like chaperones"/>
    <property type="match status" value="1"/>
</dbReference>
<accession>A0A1F7RXP4</accession>
<comment type="similarity">
    <text evidence="1 2">Belongs to the small heat shock protein (HSP20) family.</text>
</comment>
<evidence type="ECO:0000313" key="4">
    <source>
        <dbReference type="EMBL" id="OGL46231.1"/>
    </source>
</evidence>
<dbReference type="Proteomes" id="UP000178435">
    <property type="component" value="Unassembled WGS sequence"/>
</dbReference>
<evidence type="ECO:0000256" key="2">
    <source>
        <dbReference type="RuleBase" id="RU003616"/>
    </source>
</evidence>
<evidence type="ECO:0000259" key="3">
    <source>
        <dbReference type="PROSITE" id="PS01031"/>
    </source>
</evidence>
<dbReference type="AlphaFoldDB" id="A0A1F7RXP4"/>
<sequence length="147" mass="17183">MGLFDKGSKDEILDFEEGIEEFFDRFHSFVRHSRFSLEPVWRPPVDIVEVEDEVIIFAELPGIKKDEIEITYKGGVVKLRGVRNQPDLQSQKKFTRLEIEYGKFERLINVGEGIDSEKISVTLDDGILKIRLPYKEKKRVIKVEIEK</sequence>
<evidence type="ECO:0000313" key="5">
    <source>
        <dbReference type="Proteomes" id="UP000178435"/>
    </source>
</evidence>